<gene>
    <name evidence="2" type="ORF">LTRI10_LOCUS8208</name>
</gene>
<accession>A0AAV2CY56</accession>
<feature type="compositionally biased region" description="Acidic residues" evidence="1">
    <location>
        <begin position="1"/>
        <end position="10"/>
    </location>
</feature>
<evidence type="ECO:0000313" key="3">
    <source>
        <dbReference type="Proteomes" id="UP001497516"/>
    </source>
</evidence>
<dbReference type="EMBL" id="OZ034814">
    <property type="protein sequence ID" value="CAL1360797.1"/>
    <property type="molecule type" value="Genomic_DNA"/>
</dbReference>
<organism evidence="2 3">
    <name type="scientific">Linum trigynum</name>
    <dbReference type="NCBI Taxonomy" id="586398"/>
    <lineage>
        <taxon>Eukaryota</taxon>
        <taxon>Viridiplantae</taxon>
        <taxon>Streptophyta</taxon>
        <taxon>Embryophyta</taxon>
        <taxon>Tracheophyta</taxon>
        <taxon>Spermatophyta</taxon>
        <taxon>Magnoliopsida</taxon>
        <taxon>eudicotyledons</taxon>
        <taxon>Gunneridae</taxon>
        <taxon>Pentapetalae</taxon>
        <taxon>rosids</taxon>
        <taxon>fabids</taxon>
        <taxon>Malpighiales</taxon>
        <taxon>Linaceae</taxon>
        <taxon>Linum</taxon>
    </lineage>
</organism>
<feature type="region of interest" description="Disordered" evidence="1">
    <location>
        <begin position="49"/>
        <end position="69"/>
    </location>
</feature>
<feature type="region of interest" description="Disordered" evidence="1">
    <location>
        <begin position="1"/>
        <end position="37"/>
    </location>
</feature>
<evidence type="ECO:0000313" key="2">
    <source>
        <dbReference type="EMBL" id="CAL1360797.1"/>
    </source>
</evidence>
<protein>
    <submittedName>
        <fullName evidence="2">Uncharacterized protein</fullName>
    </submittedName>
</protein>
<sequence length="69" mass="7691">MVEEVADVNMEELVRPDYPRNGDKANNGDDGFSVHEDDDFVPHLVEQVEEEKDGTENLADVTNLGKATM</sequence>
<proteinExistence type="predicted"/>
<evidence type="ECO:0000256" key="1">
    <source>
        <dbReference type="SAM" id="MobiDB-lite"/>
    </source>
</evidence>
<dbReference type="AlphaFoldDB" id="A0AAV2CY56"/>
<reference evidence="2 3" key="1">
    <citation type="submission" date="2024-04" db="EMBL/GenBank/DDBJ databases">
        <authorList>
            <person name="Fracassetti M."/>
        </authorList>
    </citation>
    <scope>NUCLEOTIDE SEQUENCE [LARGE SCALE GENOMIC DNA]</scope>
</reference>
<name>A0AAV2CY56_9ROSI</name>
<dbReference type="Proteomes" id="UP001497516">
    <property type="component" value="Chromosome 10"/>
</dbReference>
<feature type="compositionally biased region" description="Basic and acidic residues" evidence="1">
    <location>
        <begin position="12"/>
        <end position="35"/>
    </location>
</feature>
<keyword evidence="3" id="KW-1185">Reference proteome</keyword>